<dbReference type="Proteomes" id="UP000691718">
    <property type="component" value="Unassembled WGS sequence"/>
</dbReference>
<name>A0A8S3X0X6_PARAO</name>
<sequence>MRLSLDTEEKLTITLRFLATGKNFEELHFEYMMGSRTVSAVVKETCTTIWEVFQPLEMKPPSSKAQYVDLTIDYSYSQKKKHVNRICAQTMDRFSQFHLNILEGILMPMMPSNL</sequence>
<proteinExistence type="predicted"/>
<evidence type="ECO:0000313" key="1">
    <source>
        <dbReference type="EMBL" id="CAG4989345.1"/>
    </source>
</evidence>
<dbReference type="EMBL" id="CAJQZP010000851">
    <property type="protein sequence ID" value="CAG4989345.1"/>
    <property type="molecule type" value="Genomic_DNA"/>
</dbReference>
<comment type="caution">
    <text evidence="1">The sequence shown here is derived from an EMBL/GenBank/DDBJ whole genome shotgun (WGS) entry which is preliminary data.</text>
</comment>
<protein>
    <submittedName>
        <fullName evidence="1">(apollo) hypothetical protein</fullName>
    </submittedName>
</protein>
<dbReference type="OrthoDB" id="1681765at2759"/>
<accession>A0A8S3X0X6</accession>
<dbReference type="AlphaFoldDB" id="A0A8S3X0X6"/>
<reference evidence="1" key="1">
    <citation type="submission" date="2021-04" db="EMBL/GenBank/DDBJ databases">
        <authorList>
            <person name="Tunstrom K."/>
        </authorList>
    </citation>
    <scope>NUCLEOTIDE SEQUENCE</scope>
</reference>
<keyword evidence="2" id="KW-1185">Reference proteome</keyword>
<evidence type="ECO:0000313" key="2">
    <source>
        <dbReference type="Proteomes" id="UP000691718"/>
    </source>
</evidence>
<organism evidence="1 2">
    <name type="scientific">Parnassius apollo</name>
    <name type="common">Apollo butterfly</name>
    <name type="synonym">Papilio apollo</name>
    <dbReference type="NCBI Taxonomy" id="110799"/>
    <lineage>
        <taxon>Eukaryota</taxon>
        <taxon>Metazoa</taxon>
        <taxon>Ecdysozoa</taxon>
        <taxon>Arthropoda</taxon>
        <taxon>Hexapoda</taxon>
        <taxon>Insecta</taxon>
        <taxon>Pterygota</taxon>
        <taxon>Neoptera</taxon>
        <taxon>Endopterygota</taxon>
        <taxon>Lepidoptera</taxon>
        <taxon>Glossata</taxon>
        <taxon>Ditrysia</taxon>
        <taxon>Papilionoidea</taxon>
        <taxon>Papilionidae</taxon>
        <taxon>Parnassiinae</taxon>
        <taxon>Parnassini</taxon>
        <taxon>Parnassius</taxon>
        <taxon>Parnassius</taxon>
    </lineage>
</organism>
<gene>
    <name evidence="1" type="ORF">PAPOLLO_LOCUS11797</name>
</gene>